<evidence type="ECO:0000313" key="1">
    <source>
        <dbReference type="EMBL" id="TFK61611.1"/>
    </source>
</evidence>
<accession>A0ACD3A7J7</accession>
<dbReference type="EMBL" id="ML208643">
    <property type="protein sequence ID" value="TFK61611.1"/>
    <property type="molecule type" value="Genomic_DNA"/>
</dbReference>
<organism evidence="1 2">
    <name type="scientific">Pluteus cervinus</name>
    <dbReference type="NCBI Taxonomy" id="181527"/>
    <lineage>
        <taxon>Eukaryota</taxon>
        <taxon>Fungi</taxon>
        <taxon>Dikarya</taxon>
        <taxon>Basidiomycota</taxon>
        <taxon>Agaricomycotina</taxon>
        <taxon>Agaricomycetes</taxon>
        <taxon>Agaricomycetidae</taxon>
        <taxon>Agaricales</taxon>
        <taxon>Pluteineae</taxon>
        <taxon>Pluteaceae</taxon>
        <taxon>Pluteus</taxon>
    </lineage>
</organism>
<evidence type="ECO:0000313" key="2">
    <source>
        <dbReference type="Proteomes" id="UP000308600"/>
    </source>
</evidence>
<reference evidence="1 2" key="1">
    <citation type="journal article" date="2019" name="Nat. Ecol. Evol.">
        <title>Megaphylogeny resolves global patterns of mushroom evolution.</title>
        <authorList>
            <person name="Varga T."/>
            <person name="Krizsan K."/>
            <person name="Foldi C."/>
            <person name="Dima B."/>
            <person name="Sanchez-Garcia M."/>
            <person name="Sanchez-Ramirez S."/>
            <person name="Szollosi G.J."/>
            <person name="Szarkandi J.G."/>
            <person name="Papp V."/>
            <person name="Albert L."/>
            <person name="Andreopoulos W."/>
            <person name="Angelini C."/>
            <person name="Antonin V."/>
            <person name="Barry K.W."/>
            <person name="Bougher N.L."/>
            <person name="Buchanan P."/>
            <person name="Buyck B."/>
            <person name="Bense V."/>
            <person name="Catcheside P."/>
            <person name="Chovatia M."/>
            <person name="Cooper J."/>
            <person name="Damon W."/>
            <person name="Desjardin D."/>
            <person name="Finy P."/>
            <person name="Geml J."/>
            <person name="Haridas S."/>
            <person name="Hughes K."/>
            <person name="Justo A."/>
            <person name="Karasinski D."/>
            <person name="Kautmanova I."/>
            <person name="Kiss B."/>
            <person name="Kocsube S."/>
            <person name="Kotiranta H."/>
            <person name="LaButti K.M."/>
            <person name="Lechner B.E."/>
            <person name="Liimatainen K."/>
            <person name="Lipzen A."/>
            <person name="Lukacs Z."/>
            <person name="Mihaltcheva S."/>
            <person name="Morgado L.N."/>
            <person name="Niskanen T."/>
            <person name="Noordeloos M.E."/>
            <person name="Ohm R.A."/>
            <person name="Ortiz-Santana B."/>
            <person name="Ovrebo C."/>
            <person name="Racz N."/>
            <person name="Riley R."/>
            <person name="Savchenko A."/>
            <person name="Shiryaev A."/>
            <person name="Soop K."/>
            <person name="Spirin V."/>
            <person name="Szebenyi C."/>
            <person name="Tomsovsky M."/>
            <person name="Tulloss R.E."/>
            <person name="Uehling J."/>
            <person name="Grigoriev I.V."/>
            <person name="Vagvolgyi C."/>
            <person name="Papp T."/>
            <person name="Martin F.M."/>
            <person name="Miettinen O."/>
            <person name="Hibbett D.S."/>
            <person name="Nagy L.G."/>
        </authorList>
    </citation>
    <scope>NUCLEOTIDE SEQUENCE [LARGE SCALE GENOMIC DNA]</scope>
    <source>
        <strain evidence="1 2">NL-1719</strain>
    </source>
</reference>
<sequence length="134" mass="15140">MGVEDAAAVLPAFAILPFSPMNAIRFSGGWFEDHHPGIFDYFNAQGTIQRLELAAEFVPTFIRYIQPQNSRLREIANLVGIDDRNRLLLDHQTAVLGLTLREWLVWRNIFGVRLGSLVLVNLNVPCGTTDWFEG</sequence>
<protein>
    <submittedName>
        <fullName evidence="1">Uncharacterized protein</fullName>
    </submittedName>
</protein>
<proteinExistence type="predicted"/>
<gene>
    <name evidence="1" type="ORF">BDN72DRAFT_849504</name>
</gene>
<name>A0ACD3A7J7_9AGAR</name>
<keyword evidence="2" id="KW-1185">Reference proteome</keyword>
<dbReference type="Proteomes" id="UP000308600">
    <property type="component" value="Unassembled WGS sequence"/>
</dbReference>